<feature type="compositionally biased region" description="Low complexity" evidence="2">
    <location>
        <begin position="186"/>
        <end position="201"/>
    </location>
</feature>
<feature type="domain" description="5'-Nucleotidase C-terminal" evidence="4">
    <location>
        <begin position="496"/>
        <end position="662"/>
    </location>
</feature>
<dbReference type="PRINTS" id="PR01607">
    <property type="entry name" value="APYRASEFAMLY"/>
</dbReference>
<dbReference type="PANTHER" id="PTHR11575:SF24">
    <property type="entry name" value="5'-NUCLEOTIDASE"/>
    <property type="match status" value="1"/>
</dbReference>
<evidence type="ECO:0000313" key="6">
    <source>
        <dbReference type="Proteomes" id="UP000751852"/>
    </source>
</evidence>
<proteinExistence type="predicted"/>
<feature type="compositionally biased region" description="Basic and acidic residues" evidence="2">
    <location>
        <begin position="758"/>
        <end position="768"/>
    </location>
</feature>
<feature type="compositionally biased region" description="Low complexity" evidence="2">
    <location>
        <begin position="114"/>
        <end position="134"/>
    </location>
</feature>
<dbReference type="SUPFAM" id="SSF56300">
    <property type="entry name" value="Metallo-dependent phosphatases"/>
    <property type="match status" value="1"/>
</dbReference>
<feature type="region of interest" description="Disordered" evidence="2">
    <location>
        <begin position="47"/>
        <end position="203"/>
    </location>
</feature>
<feature type="compositionally biased region" description="Polar residues" evidence="2">
    <location>
        <begin position="135"/>
        <end position="151"/>
    </location>
</feature>
<dbReference type="InterPro" id="IPR029052">
    <property type="entry name" value="Metallo-depent_PP-like"/>
</dbReference>
<feature type="compositionally biased region" description="Polar residues" evidence="2">
    <location>
        <begin position="823"/>
        <end position="835"/>
    </location>
</feature>
<evidence type="ECO:0000259" key="4">
    <source>
        <dbReference type="Pfam" id="PF02872"/>
    </source>
</evidence>
<feature type="compositionally biased region" description="Low complexity" evidence="2">
    <location>
        <begin position="703"/>
        <end position="718"/>
    </location>
</feature>
<sequence length="874" mass="93742">MKHRIIPFVLTLCCVIGLLLVWNGVPTEAATVDSTEAPVSEVAKTDNTIASSTEVPSTQSSDTSVTETAASEAVTTTVEPQTAESPQNSETTNTTVSQNNVTKASTSEPTAPLATQQDATQTETQTTTESTPTAKNTASSETTPQENKSTISSNETQTTQDSTQTQSVPNVNSVQDEQKQQSTLRAAQQPNAQTTQANTDTRTILHTNDMHGRIVEEDGRVIGMPKLKTIKEQAQPDLMVDAGDAFQGLPLSNQSKGEEMAKAMNAVGYDAMTAGNHEFDFGYDQLKKLESMLNFPIVSSNVYKDGELAFKPSVIIEKNGMKYGIVGVTTPETQTKTRPEGIKGVTFEDPLTSVTREMNRLNGQVDTFVILSHLGIDETTKKEWRGDYLTEQLSQNQNYNVPIFVIDGHSHTVLQNGETFGSNLLAQTGTALANVGKITFDHNGTQIDNAKASLISVKDTTNIQPDAALQKQVDNANQAYLKATSEVIIPNNTIDFMGERDAVRTGETNLGNAIADAMESYGQTGFSHPSDFAVTNSGGIRASLGKGEVTLNDIITVLPFGNTIAQIQVKGSDVLKAFEHSLGAQLVEKDGQKQLAASGGLLQISNSIRVYYDMNLEPGQRIHEIQVLNKDTKQYEPLDLNRTYYVATNDFTASGGDGYDMLIGPREEGVSLDKVFAEYLKEADLSQYDTTEPVRMINGLPESSGQTSSEDTSSTGGSAIEENGASVGKESQRNEPTVPGKPETVPQHTTSDTVVSEEPNHVATHEPTTKVTHGTQSQTSNVIPITTIKTATGTTNNSKMESTTDSTEAPLEASHPTIKMASSDGNSNHHSQATAASELPATGTTETLPLGLGLTMIGVGTLAVSYRRKQSQKQ</sequence>
<dbReference type="NCBIfam" id="TIGR01167">
    <property type="entry name" value="LPXTG_anchor"/>
    <property type="match status" value="1"/>
</dbReference>
<organism evidence="5 6">
    <name type="scientific">Staphylococcus canis</name>
    <dbReference type="NCBI Taxonomy" id="2724942"/>
    <lineage>
        <taxon>Bacteria</taxon>
        <taxon>Bacillati</taxon>
        <taxon>Bacillota</taxon>
        <taxon>Bacilli</taxon>
        <taxon>Bacillales</taxon>
        <taxon>Staphylococcaceae</taxon>
        <taxon>Staphylococcus</taxon>
    </lineage>
</organism>
<comment type="caution">
    <text evidence="5">The sequence shown here is derived from an EMBL/GenBank/DDBJ whole genome shotgun (WGS) entry which is preliminary data.</text>
</comment>
<feature type="domain" description="Calcineurin-like phosphoesterase" evidence="3">
    <location>
        <begin position="203"/>
        <end position="412"/>
    </location>
</feature>
<feature type="compositionally biased region" description="Polar residues" evidence="2">
    <location>
        <begin position="769"/>
        <end position="782"/>
    </location>
</feature>
<dbReference type="EMBL" id="JABANU010000003">
    <property type="protein sequence ID" value="MBI5974337.1"/>
    <property type="molecule type" value="Genomic_DNA"/>
</dbReference>
<dbReference type="InterPro" id="IPR006179">
    <property type="entry name" value="5_nucleotidase/apyrase"/>
</dbReference>
<name>A0ABS0T6M8_9STAP</name>
<dbReference type="SUPFAM" id="SSF55816">
    <property type="entry name" value="5'-nucleotidase (syn. UDP-sugar hydrolase), C-terminal domain"/>
    <property type="match status" value="1"/>
</dbReference>
<feature type="compositionally biased region" description="Low complexity" evidence="2">
    <location>
        <begin position="838"/>
        <end position="848"/>
    </location>
</feature>
<dbReference type="InterPro" id="IPR004843">
    <property type="entry name" value="Calcineurin-like_PHP"/>
</dbReference>
<dbReference type="InterPro" id="IPR036907">
    <property type="entry name" value="5'-Nucleotdase_C_sf"/>
</dbReference>
<dbReference type="RefSeq" id="WP_198617124.1">
    <property type="nucleotide sequence ID" value="NZ_JABANU010000003.1"/>
</dbReference>
<feature type="compositionally biased region" description="Low complexity" evidence="2">
    <location>
        <begin position="783"/>
        <end position="795"/>
    </location>
</feature>
<evidence type="ECO:0000313" key="5">
    <source>
        <dbReference type="EMBL" id="MBI5974337.1"/>
    </source>
</evidence>
<dbReference type="InterPro" id="IPR008334">
    <property type="entry name" value="5'-Nucleotdase_C"/>
</dbReference>
<keyword evidence="1" id="KW-0732">Signal</keyword>
<feature type="compositionally biased region" description="Polar residues" evidence="2">
    <location>
        <begin position="168"/>
        <end position="185"/>
    </location>
</feature>
<dbReference type="Pfam" id="PF00149">
    <property type="entry name" value="Metallophos"/>
    <property type="match status" value="1"/>
</dbReference>
<feature type="compositionally biased region" description="Polar residues" evidence="2">
    <location>
        <begin position="47"/>
        <end position="62"/>
    </location>
</feature>
<feature type="compositionally biased region" description="Low complexity" evidence="2">
    <location>
        <begin position="87"/>
        <end position="102"/>
    </location>
</feature>
<keyword evidence="6" id="KW-1185">Reference proteome</keyword>
<feature type="compositionally biased region" description="Low complexity" evidence="2">
    <location>
        <begin position="152"/>
        <end position="167"/>
    </location>
</feature>
<reference evidence="5 6" key="1">
    <citation type="submission" date="2020-04" db="EMBL/GenBank/DDBJ databases">
        <title>Staphylococcus species from domestic dog.</title>
        <authorList>
            <person name="Paterson G.K."/>
        </authorList>
    </citation>
    <scope>NUCLEOTIDE SEQUENCE [LARGE SCALE GENOMIC DNA]</scope>
    <source>
        <strain evidence="5 6">H16/1A</strain>
    </source>
</reference>
<evidence type="ECO:0000256" key="1">
    <source>
        <dbReference type="ARBA" id="ARBA00022729"/>
    </source>
</evidence>
<accession>A0ABS0T6M8</accession>
<feature type="region of interest" description="Disordered" evidence="2">
    <location>
        <begin position="691"/>
        <end position="848"/>
    </location>
</feature>
<dbReference type="Gene3D" id="3.60.21.10">
    <property type="match status" value="1"/>
</dbReference>
<protein>
    <submittedName>
        <fullName evidence="5">LPXTG cell wall anchor domain-containing protein</fullName>
    </submittedName>
</protein>
<feature type="compositionally biased region" description="Polar residues" evidence="2">
    <location>
        <begin position="796"/>
        <end position="807"/>
    </location>
</feature>
<dbReference type="Proteomes" id="UP000751852">
    <property type="component" value="Unassembled WGS sequence"/>
</dbReference>
<dbReference type="Gene3D" id="3.90.780.10">
    <property type="entry name" value="5'-Nucleotidase, C-terminal domain"/>
    <property type="match status" value="1"/>
</dbReference>
<dbReference type="PANTHER" id="PTHR11575">
    <property type="entry name" value="5'-NUCLEOTIDASE-RELATED"/>
    <property type="match status" value="1"/>
</dbReference>
<evidence type="ECO:0000259" key="3">
    <source>
        <dbReference type="Pfam" id="PF00149"/>
    </source>
</evidence>
<evidence type="ECO:0000256" key="2">
    <source>
        <dbReference type="SAM" id="MobiDB-lite"/>
    </source>
</evidence>
<feature type="compositionally biased region" description="Low complexity" evidence="2">
    <location>
        <begin position="63"/>
        <end position="79"/>
    </location>
</feature>
<gene>
    <name evidence="5" type="ORF">HHH54_01840</name>
</gene>
<dbReference type="Pfam" id="PF02872">
    <property type="entry name" value="5_nucleotid_C"/>
    <property type="match status" value="1"/>
</dbReference>